<organism evidence="2 3">
    <name type="scientific">Ruminiclostridium cellobioparum subsp. termitidis CT1112</name>
    <dbReference type="NCBI Taxonomy" id="1195236"/>
    <lineage>
        <taxon>Bacteria</taxon>
        <taxon>Bacillati</taxon>
        <taxon>Bacillota</taxon>
        <taxon>Clostridia</taxon>
        <taxon>Eubacteriales</taxon>
        <taxon>Oscillospiraceae</taxon>
        <taxon>Ruminiclostridium</taxon>
    </lineage>
</organism>
<evidence type="ECO:0000313" key="3">
    <source>
        <dbReference type="Proteomes" id="UP000014155"/>
    </source>
</evidence>
<keyword evidence="3" id="KW-1185">Reference proteome</keyword>
<evidence type="ECO:0000313" key="2">
    <source>
        <dbReference type="EMBL" id="EMS74175.1"/>
    </source>
</evidence>
<evidence type="ECO:0000259" key="1">
    <source>
        <dbReference type="Pfam" id="PF14344"/>
    </source>
</evidence>
<gene>
    <name evidence="2" type="ORF">CTER_0653</name>
</gene>
<reference evidence="2 3" key="1">
    <citation type="journal article" date="2013" name="Genome Announc.">
        <title>Draft Genome Sequence of the Cellulolytic, Mesophilic, Anaerobic Bacterium Clostridium termitidis Strain CT1112 (DSM 5398).</title>
        <authorList>
            <person name="Lal S."/>
            <person name="Ramachandran U."/>
            <person name="Zhang X."/>
            <person name="Munir R."/>
            <person name="Sparling R."/>
            <person name="Levin D.B."/>
        </authorList>
    </citation>
    <scope>NUCLEOTIDE SEQUENCE [LARGE SCALE GENOMIC DNA]</scope>
    <source>
        <strain evidence="2 3">CT1112</strain>
    </source>
</reference>
<feature type="domain" description="DUF4397" evidence="1">
    <location>
        <begin position="22"/>
        <end position="135"/>
    </location>
</feature>
<proteinExistence type="predicted"/>
<dbReference type="RefSeq" id="WP_004622888.1">
    <property type="nucleotide sequence ID" value="NZ_AORV01000003.1"/>
</dbReference>
<dbReference type="Proteomes" id="UP000014155">
    <property type="component" value="Unassembled WGS sequence"/>
</dbReference>
<dbReference type="STRING" id="1195236.CTER_0653"/>
<accession>S0FPM1</accession>
<dbReference type="eggNOG" id="COG1404">
    <property type="taxonomic scope" value="Bacteria"/>
</dbReference>
<dbReference type="EMBL" id="AORV01000003">
    <property type="protein sequence ID" value="EMS74175.1"/>
    <property type="molecule type" value="Genomic_DNA"/>
</dbReference>
<dbReference type="PATRIC" id="fig|1195236.3.peg.119"/>
<name>S0FPM1_RUMCE</name>
<protein>
    <recommendedName>
        <fullName evidence="1">DUF4397 domain-containing protein</fullName>
    </recommendedName>
</protein>
<dbReference type="AlphaFoldDB" id="S0FPM1"/>
<sequence length="224" mass="24940">MTNESFYYTEDYLDERQIPGKSYIRVFHAAPGAPEADIYANGTLIARRIAFGQFTDYISVDAGTYNIEAFPVGLHTSPILRVTLPVQAEKVYTLAVIGILPRIGILPVEDVYEPVNPGRTNVRFINLSPNAPGLSLALRGGLELFSDISYTEVSDYRAMLPGRYNLIVTPTGTPTVVVNLPNVTLRPRRNITFYVVGMFGQTPSSLEVYIPMDGTTYLREDYDF</sequence>
<dbReference type="InterPro" id="IPR025510">
    <property type="entry name" value="DUF4397"/>
</dbReference>
<dbReference type="Pfam" id="PF14344">
    <property type="entry name" value="DUF4397"/>
    <property type="match status" value="1"/>
</dbReference>
<comment type="caution">
    <text evidence="2">The sequence shown here is derived from an EMBL/GenBank/DDBJ whole genome shotgun (WGS) entry which is preliminary data.</text>
</comment>